<organism evidence="2">
    <name type="scientific">Eiseniibacteriota bacterium</name>
    <dbReference type="NCBI Taxonomy" id="2212470"/>
    <lineage>
        <taxon>Bacteria</taxon>
        <taxon>Candidatus Eiseniibacteriota</taxon>
    </lineage>
</organism>
<dbReference type="InterPro" id="IPR018647">
    <property type="entry name" value="SLFN_3-like_DNA/RNA_helicase"/>
</dbReference>
<reference evidence="2" key="1">
    <citation type="journal article" date="2020" name="mSystems">
        <title>Genome- and Community-Level Interaction Insights into Carbon Utilization and Element Cycling Functions of Hydrothermarchaeota in Hydrothermal Sediment.</title>
        <authorList>
            <person name="Zhou Z."/>
            <person name="Liu Y."/>
            <person name="Xu W."/>
            <person name="Pan J."/>
            <person name="Luo Z.H."/>
            <person name="Li M."/>
        </authorList>
    </citation>
    <scope>NUCLEOTIDE SEQUENCE [LARGE SCALE GENOMIC DNA]</scope>
    <source>
        <strain evidence="2">SpSt-1233</strain>
    </source>
</reference>
<accession>A0A7V2ATN8</accession>
<dbReference type="EMBL" id="DSEC01000087">
    <property type="protein sequence ID" value="HER43065.1"/>
    <property type="molecule type" value="Genomic_DNA"/>
</dbReference>
<evidence type="ECO:0000313" key="2">
    <source>
        <dbReference type="EMBL" id="HER43065.1"/>
    </source>
</evidence>
<feature type="non-terminal residue" evidence="2">
    <location>
        <position position="1"/>
    </location>
</feature>
<dbReference type="Pfam" id="PF09848">
    <property type="entry name" value="SLFN-g3_helicase"/>
    <property type="match status" value="1"/>
</dbReference>
<proteinExistence type="predicted"/>
<protein>
    <submittedName>
        <fullName evidence="2">DUF2075 domain-containing protein</fullName>
    </submittedName>
</protein>
<dbReference type="Proteomes" id="UP000886069">
    <property type="component" value="Unassembled WGS sequence"/>
</dbReference>
<dbReference type="AlphaFoldDB" id="A0A7V2ATN8"/>
<name>A0A7V2ATN8_UNCEI</name>
<evidence type="ECO:0000259" key="1">
    <source>
        <dbReference type="Pfam" id="PF09848"/>
    </source>
</evidence>
<comment type="caution">
    <text evidence="2">The sequence shown here is derived from an EMBL/GenBank/DDBJ whole genome shotgun (WGS) entry which is preliminary data.</text>
</comment>
<gene>
    <name evidence="2" type="ORF">ENO08_01225</name>
</gene>
<feature type="domain" description="Schlafen group 3-like DNA/RNA helicase" evidence="1">
    <location>
        <begin position="8"/>
        <end position="308"/>
    </location>
</feature>
<sequence length="329" mass="37470">SSRPGLIPPEHVLIFDEAQRAFDAEQVQFKHGHVPGFIGGKSEPAHFIEFAERIPEWCAVIGLIGSGQEIHIGEEGGLIQWRQAIEGSADPRVWTVHGPPQVREIFQDSSVEFFESPALSLDTEIRFHLATEIHEFVNQLLEGGDVRANAELALKLESQGYHLRLTHDRRTAEDYLKERYAENPDARYGLVASSKDRDLVRFGVPNDFQSTKRVRYGPWYSDPDTAPGGFSCRHLRDAVTEFGAQGLELDAVLLAWGTDFMREYGRWMNRKARGYQRSYQIKDPFKLRLNSYRVLLTRGRDGTVVFIPPLPELEETSKYLIESGFRPLD</sequence>